<evidence type="ECO:0000313" key="3">
    <source>
        <dbReference type="Proteomes" id="UP000886890"/>
    </source>
</evidence>
<reference evidence="2" key="2">
    <citation type="submission" date="2021-04" db="EMBL/GenBank/DDBJ databases">
        <authorList>
            <person name="Gilroy R."/>
        </authorList>
    </citation>
    <scope>NUCLEOTIDE SEQUENCE</scope>
    <source>
        <strain evidence="2">CHK183-1962</strain>
    </source>
</reference>
<name>A0A9D1XHX0_9FIRM</name>
<dbReference type="EMBL" id="DXEK01000194">
    <property type="protein sequence ID" value="HIX78290.1"/>
    <property type="molecule type" value="Genomic_DNA"/>
</dbReference>
<reference evidence="2" key="1">
    <citation type="journal article" date="2021" name="PeerJ">
        <title>Extensive microbial diversity within the chicken gut microbiome revealed by metagenomics and culture.</title>
        <authorList>
            <person name="Gilroy R."/>
            <person name="Ravi A."/>
            <person name="Getino M."/>
            <person name="Pursley I."/>
            <person name="Horton D.L."/>
            <person name="Alikhan N.F."/>
            <person name="Baker D."/>
            <person name="Gharbi K."/>
            <person name="Hall N."/>
            <person name="Watson M."/>
            <person name="Adriaenssens E.M."/>
            <person name="Foster-Nyarko E."/>
            <person name="Jarju S."/>
            <person name="Secka A."/>
            <person name="Antonio M."/>
            <person name="Oren A."/>
            <person name="Chaudhuri R.R."/>
            <person name="La Ragione R."/>
            <person name="Hildebrand F."/>
            <person name="Pallen M.J."/>
        </authorList>
    </citation>
    <scope>NUCLEOTIDE SEQUENCE</scope>
    <source>
        <strain evidence="2">CHK183-1962</strain>
    </source>
</reference>
<organism evidence="2 3">
    <name type="scientific">Candidatus Fusicatenibacter merdavium</name>
    <dbReference type="NCBI Taxonomy" id="2838600"/>
    <lineage>
        <taxon>Bacteria</taxon>
        <taxon>Bacillati</taxon>
        <taxon>Bacillota</taxon>
        <taxon>Clostridia</taxon>
        <taxon>Lachnospirales</taxon>
        <taxon>Lachnospiraceae</taxon>
        <taxon>Fusicatenibacter</taxon>
    </lineage>
</organism>
<dbReference type="AlphaFoldDB" id="A0A9D1XHX0"/>
<evidence type="ECO:0000313" key="2">
    <source>
        <dbReference type="EMBL" id="HIX78290.1"/>
    </source>
</evidence>
<keyword evidence="1" id="KW-0472">Membrane</keyword>
<keyword evidence="1" id="KW-0812">Transmembrane</keyword>
<proteinExistence type="predicted"/>
<feature type="transmembrane region" description="Helical" evidence="1">
    <location>
        <begin position="15"/>
        <end position="36"/>
    </location>
</feature>
<evidence type="ECO:0000256" key="1">
    <source>
        <dbReference type="SAM" id="Phobius"/>
    </source>
</evidence>
<dbReference type="Proteomes" id="UP000886890">
    <property type="component" value="Unassembled WGS sequence"/>
</dbReference>
<accession>A0A9D1XHX0</accession>
<keyword evidence="1" id="KW-1133">Transmembrane helix</keyword>
<protein>
    <submittedName>
        <fullName evidence="2">Uncharacterized protein</fullName>
    </submittedName>
</protein>
<sequence>MSSKTKIVVLHMKEVIYTAIFLVLAILLIILLFTMFGAKKKSGGATDADSSEVLYVPGVYTSTIELNGQTFDVEVTVDENHINSIALNNLSETATAMYPLMEPTLESLASQIYTTQSTENISFGDDNKYTSQLLLQAIDAALDKAKAEETP</sequence>
<gene>
    <name evidence="2" type="ORF">H9734_11985</name>
</gene>
<comment type="caution">
    <text evidence="2">The sequence shown here is derived from an EMBL/GenBank/DDBJ whole genome shotgun (WGS) entry which is preliminary data.</text>
</comment>